<dbReference type="Proteomes" id="UP001194746">
    <property type="component" value="Unassembled WGS sequence"/>
</dbReference>
<evidence type="ECO:0000256" key="5">
    <source>
        <dbReference type="ARBA" id="ARBA00022771"/>
    </source>
</evidence>
<sequence length="2114" mass="238078">MPFKRKTPFKPMSNRPSKRPRRPLGQTNPPPSSRSTSPTPPTETESTVASEIPEIVHSLPYSGPKSTRTQLALGLPPLFKLGDIYRSITARALELNLDDFLSHIGSRPLRVVTVCSGTESPLLSLEMVQENLRTHFEKDLNFRHLFSAEIVPFKQAYIERNFHPRFIFRDVAELKDRVAQTAYGSLEKIPKNADILIAGFSCVDFSCLNNKRKTLDDQGESSGTFWGIVRYARTYRPRMVILENVKTAPWEKIEHHWAEIDYFAVHVDVDTKAYYLPQTRERGYMFCVDRGLMARHGVSEEDIMRWKAVLGDFKRPASSPAGMFLMDTDDRRLELIEKDMAGRIALSSLSSSSSARTTVNWVKYQVRHQSYRLNHNLGHRRPVSKSQDDGTCQMPDFAWQTWVRSLPERVWDTIDVNFLRKLVEGYDMNYKERCLELSQGLDREIDSRAYGIVGCITPCGIPYITTRGGPLCGLESLALQGLPLDRLLLTRESQRELQDLAGNAMSSTVVGCAILAALIVGYKLLEKGEQNAEADKSTSRIKSRTPRDDYELVPSPFTHSIEFNVPDLQAQAARSARYCACERQSGTKRKIHRCTLCEHTACDECAGNPVHAYERWANLERSQPLDFVSKLKDILPSRLVVSGITSATFDLLKSDSSIECSSDTWKLFLDAVSLAIGDELCFLGVKRSEIWTISYEGKYAILDLVIDRAKVDWFLYAKPSGSEPTLCLIREILLKPFAHSTASFGALLEGDWEVCAPMSAKTELVFSRAGSTLQSYESKCGLESKKFHESKIWTQIRVQGSDQGISSLKVDVRGLYELLPDCGTANACLHKKEGTAECPPLYLFLDPTKLGEPVYDSFVFSLEHRRNPAYVARLTVAEISHRWRSAKSIQEEESVNIFYRRWIRAETARLVPSCTNDTTTCWSLKPGTTVSISSSGCHDANITLLSFNLPMQTINTSWKTEEWEATDPTSSPTWLRELSWLFQKSASLSGFQDWSKVPGHETISSPPGNTVCGVCIPAKPRILWGRNGRGWVKAYEDPHDAALYERLVKSRPPPFLVFRRIQDDSSGSMRITLNVQTLLHQALDKLRGSNNLGSASFDWRLVPNAYDSRDLVFQKFELTSNRNDNGAAQPPGFMLNLRPEQLRSLSWMINQEQENVDPFVDEETEEALLPQLMWRAEARVSIPKTVRGGVLADDVGYGKTAISEITKFLGPKYNVLVFSTANSFAKKSIRDVQECDIALVSWSVFNNHGYYEKMEKFTGMSQAPRTGGRNFDDWFLAAHNSLKEQIQILREQGPEAMLAGLHTKRQNIKDNHGDSVYVPSKRPRGKQYADAHQTQQPGPEPGMQYADISSGAEDSDSNDDKTPEVLRDKVDRFLKLQSQTQNLATASRIAAGNDSEDGESDHKGSTSESPRTGSREPAAKGAKRKRTGDTEAKKMQKWDDRKEFNIMKDGAQSWEAVRTPLLHAFMFNRLVIDEFTYANPDRLNPLLALQAHSRWVLSGTPPLNDFADVKTIAPFLDIHLGIDYDDEQSQNKRIKIIRKQRSDAETFQSFQPPRSEAWHRHRHEIAQRFLHQFARKNVAEIDEIPSTEHIVLVSQSPAEKAIYLELYKQLMTCNRQLRRSGRGKVSSDQLERLDEIISNSSTAEEALVKRCSSIALHGRWEGGKPEATTCKSLMEIREKQLADLKKAVREKLKLAAWVYCACDLKYEKFHKFIESVLRHDFGDMEVTQEAYPLIKQAIRTSQGDDWKMFFVHPCSASPDDDLPEKMGGLTAEQAEPDTPTGLKGRKGAKAERTTPAGKCKSSQETRITLPKKPTQPMEFEPVLREATSSLRGLFVEWVLRVRALRFLRTVRLVQAGSGFPQCDGCEVKPIAIGDVHILGSCGHSLCCKCIVQTCEKEECAVEGCRGSGKKFNIIDASTLGRDEDRDTVYGGSKLDRLVGIIHAVAAEERALLFIQYPELMEIASKALDLAGIKHTMISSADRKSIQKIERFQKNSFGEDKVLILNLGSEMAAGLNLQCANHVIFISPMLAQTQYDYDSAMTQAIGRCRRYGQTRHVHVYHILAKATIDVNIFQDHRDKVLVERDGEAILVSRENAADSELMSCQGPSLMIDNAF</sequence>
<comment type="caution">
    <text evidence="11">The sequence shown here is derived from an EMBL/GenBank/DDBJ whole genome shotgun (WGS) entry which is preliminary data.</text>
</comment>
<dbReference type="GO" id="GO:0016787">
    <property type="term" value="F:hydrolase activity"/>
    <property type="evidence" value="ECO:0007669"/>
    <property type="project" value="UniProtKB-KW"/>
</dbReference>
<evidence type="ECO:0000256" key="9">
    <source>
        <dbReference type="SAM" id="MobiDB-lite"/>
    </source>
</evidence>
<dbReference type="InterPro" id="IPR001525">
    <property type="entry name" value="C5_MeTfrase"/>
</dbReference>
<dbReference type="Gene3D" id="3.40.50.150">
    <property type="entry name" value="Vaccinia Virus protein VP39"/>
    <property type="match status" value="1"/>
</dbReference>
<protein>
    <recommendedName>
        <fullName evidence="10">Helicase C-terminal domain-containing protein</fullName>
    </recommendedName>
</protein>
<evidence type="ECO:0000313" key="12">
    <source>
        <dbReference type="Proteomes" id="UP001194746"/>
    </source>
</evidence>
<evidence type="ECO:0000256" key="7">
    <source>
        <dbReference type="ARBA" id="ARBA00022833"/>
    </source>
</evidence>
<dbReference type="Pfam" id="PF00145">
    <property type="entry name" value="DNA_methylase"/>
    <property type="match status" value="1"/>
</dbReference>
<organism evidence="11 12">
    <name type="scientific">Aspergillus nanangensis</name>
    <dbReference type="NCBI Taxonomy" id="2582783"/>
    <lineage>
        <taxon>Eukaryota</taxon>
        <taxon>Fungi</taxon>
        <taxon>Dikarya</taxon>
        <taxon>Ascomycota</taxon>
        <taxon>Pezizomycotina</taxon>
        <taxon>Eurotiomycetes</taxon>
        <taxon>Eurotiomycetidae</taxon>
        <taxon>Eurotiales</taxon>
        <taxon>Aspergillaceae</taxon>
        <taxon>Aspergillus</taxon>
        <taxon>Aspergillus subgen. Circumdati</taxon>
    </lineage>
</organism>
<keyword evidence="1" id="KW-0489">Methyltransferase</keyword>
<keyword evidence="4" id="KW-0547">Nucleotide-binding</keyword>
<dbReference type="EMBL" id="VCAU01000146">
    <property type="protein sequence ID" value="KAF9883832.1"/>
    <property type="molecule type" value="Genomic_DNA"/>
</dbReference>
<keyword evidence="5" id="KW-0863">Zinc-finger</keyword>
<feature type="region of interest" description="Disordered" evidence="9">
    <location>
        <begin position="1304"/>
        <end position="1363"/>
    </location>
</feature>
<evidence type="ECO:0000259" key="10">
    <source>
        <dbReference type="Pfam" id="PF00271"/>
    </source>
</evidence>
<keyword evidence="6" id="KW-0378">Hydrolase</keyword>
<dbReference type="Pfam" id="PF00271">
    <property type="entry name" value="Helicase_C"/>
    <property type="match status" value="1"/>
</dbReference>
<feature type="region of interest" description="Disordered" evidence="9">
    <location>
        <begin position="1384"/>
        <end position="1437"/>
    </location>
</feature>
<evidence type="ECO:0000256" key="2">
    <source>
        <dbReference type="ARBA" id="ARBA00022679"/>
    </source>
</evidence>
<dbReference type="Gene3D" id="3.40.50.300">
    <property type="entry name" value="P-loop containing nucleotide triphosphate hydrolases"/>
    <property type="match status" value="1"/>
</dbReference>
<accession>A0AAD4CDN4</accession>
<keyword evidence="3" id="KW-0479">Metal-binding</keyword>
<evidence type="ECO:0000313" key="11">
    <source>
        <dbReference type="EMBL" id="KAF9883832.1"/>
    </source>
</evidence>
<dbReference type="PANTHER" id="PTHR45626">
    <property type="entry name" value="TRANSCRIPTION TERMINATION FACTOR 2-RELATED"/>
    <property type="match status" value="1"/>
</dbReference>
<keyword evidence="7" id="KW-0862">Zinc</keyword>
<dbReference type="SUPFAM" id="SSF53335">
    <property type="entry name" value="S-adenosyl-L-methionine-dependent methyltransferases"/>
    <property type="match status" value="1"/>
</dbReference>
<dbReference type="InterPro" id="IPR029063">
    <property type="entry name" value="SAM-dependent_MTases_sf"/>
</dbReference>
<name>A0AAD4CDN4_ASPNN</name>
<keyword evidence="2" id="KW-0808">Transferase</keyword>
<proteinExistence type="predicted"/>
<dbReference type="GO" id="GO:0005524">
    <property type="term" value="F:ATP binding"/>
    <property type="evidence" value="ECO:0007669"/>
    <property type="project" value="UniProtKB-KW"/>
</dbReference>
<reference evidence="11" key="2">
    <citation type="submission" date="2020-02" db="EMBL/GenBank/DDBJ databases">
        <authorList>
            <person name="Gilchrist C.L.M."/>
            <person name="Chooi Y.-H."/>
        </authorList>
    </citation>
    <scope>NUCLEOTIDE SEQUENCE</scope>
    <source>
        <strain evidence="11">MST-FP2251</strain>
    </source>
</reference>
<dbReference type="GO" id="GO:0008168">
    <property type="term" value="F:methyltransferase activity"/>
    <property type="evidence" value="ECO:0007669"/>
    <property type="project" value="UniProtKB-KW"/>
</dbReference>
<evidence type="ECO:0000256" key="8">
    <source>
        <dbReference type="ARBA" id="ARBA00022840"/>
    </source>
</evidence>
<dbReference type="GO" id="GO:0008094">
    <property type="term" value="F:ATP-dependent activity, acting on DNA"/>
    <property type="evidence" value="ECO:0007669"/>
    <property type="project" value="TreeGrafter"/>
</dbReference>
<dbReference type="InterPro" id="IPR001650">
    <property type="entry name" value="Helicase_C-like"/>
</dbReference>
<evidence type="ECO:0000256" key="3">
    <source>
        <dbReference type="ARBA" id="ARBA00022723"/>
    </source>
</evidence>
<dbReference type="GO" id="GO:0032259">
    <property type="term" value="P:methylation"/>
    <property type="evidence" value="ECO:0007669"/>
    <property type="project" value="UniProtKB-KW"/>
</dbReference>
<dbReference type="CDD" id="cd18793">
    <property type="entry name" value="SF2_C_SNF"/>
    <property type="match status" value="1"/>
</dbReference>
<dbReference type="PANTHER" id="PTHR45626:SF26">
    <property type="entry name" value="FAMILY HELICASE, PUTATIVE (AFU_ORTHOLOGUE AFUA_2G09120)-RELATED"/>
    <property type="match status" value="1"/>
</dbReference>
<evidence type="ECO:0000256" key="6">
    <source>
        <dbReference type="ARBA" id="ARBA00022801"/>
    </source>
</evidence>
<dbReference type="SUPFAM" id="SSF52540">
    <property type="entry name" value="P-loop containing nucleoside triphosphate hydrolases"/>
    <property type="match status" value="2"/>
</dbReference>
<evidence type="ECO:0000256" key="1">
    <source>
        <dbReference type="ARBA" id="ARBA00022603"/>
    </source>
</evidence>
<feature type="compositionally biased region" description="Low complexity" evidence="9">
    <location>
        <begin position="33"/>
        <end position="48"/>
    </location>
</feature>
<evidence type="ECO:0000256" key="4">
    <source>
        <dbReference type="ARBA" id="ARBA00022741"/>
    </source>
</evidence>
<keyword evidence="8" id="KW-0067">ATP-binding</keyword>
<reference evidence="11" key="1">
    <citation type="journal article" date="2019" name="Beilstein J. Org. Chem.">
        <title>Nanangenines: drimane sesquiterpenoids as the dominant metabolite cohort of a novel Australian fungus, Aspergillus nanangensis.</title>
        <authorList>
            <person name="Lacey H.J."/>
            <person name="Gilchrist C.L.M."/>
            <person name="Crombie A."/>
            <person name="Kalaitzis J.A."/>
            <person name="Vuong D."/>
            <person name="Rutledge P.J."/>
            <person name="Turner P."/>
            <person name="Pitt J.I."/>
            <person name="Lacey E."/>
            <person name="Chooi Y.H."/>
            <person name="Piggott A.M."/>
        </authorList>
    </citation>
    <scope>NUCLEOTIDE SEQUENCE</scope>
    <source>
        <strain evidence="11">MST-FP2251</strain>
    </source>
</reference>
<feature type="region of interest" description="Disordered" evidence="9">
    <location>
        <begin position="1758"/>
        <end position="1805"/>
    </location>
</feature>
<feature type="compositionally biased region" description="Basic and acidic residues" evidence="9">
    <location>
        <begin position="1427"/>
        <end position="1437"/>
    </location>
</feature>
<dbReference type="PROSITE" id="PS00518">
    <property type="entry name" value="ZF_RING_1"/>
    <property type="match status" value="1"/>
</dbReference>
<dbReference type="InterPro" id="IPR050628">
    <property type="entry name" value="SNF2_RAD54_helicase_TF"/>
</dbReference>
<dbReference type="InterPro" id="IPR049730">
    <property type="entry name" value="SNF2/RAD54-like_C"/>
</dbReference>
<feature type="domain" description="Helicase C-terminal" evidence="10">
    <location>
        <begin position="1933"/>
        <end position="2051"/>
    </location>
</feature>
<dbReference type="GO" id="GO:0006281">
    <property type="term" value="P:DNA repair"/>
    <property type="evidence" value="ECO:0007669"/>
    <property type="project" value="TreeGrafter"/>
</dbReference>
<dbReference type="GO" id="GO:0008270">
    <property type="term" value="F:zinc ion binding"/>
    <property type="evidence" value="ECO:0007669"/>
    <property type="project" value="UniProtKB-KW"/>
</dbReference>
<keyword evidence="12" id="KW-1185">Reference proteome</keyword>
<gene>
    <name evidence="11" type="ORF">FE257_002769</name>
</gene>
<dbReference type="GO" id="GO:0005634">
    <property type="term" value="C:nucleus"/>
    <property type="evidence" value="ECO:0007669"/>
    <property type="project" value="TreeGrafter"/>
</dbReference>
<dbReference type="InterPro" id="IPR017907">
    <property type="entry name" value="Znf_RING_CS"/>
</dbReference>
<feature type="region of interest" description="Disordered" evidence="9">
    <location>
        <begin position="1"/>
        <end position="48"/>
    </location>
</feature>
<dbReference type="InterPro" id="IPR027417">
    <property type="entry name" value="P-loop_NTPase"/>
</dbReference>